<dbReference type="InterPro" id="IPR011006">
    <property type="entry name" value="CheY-like_superfamily"/>
</dbReference>
<dbReference type="CDD" id="cd16922">
    <property type="entry name" value="HATPase_EvgS-ArcB-TorS-like"/>
    <property type="match status" value="1"/>
</dbReference>
<evidence type="ECO:0000256" key="1">
    <source>
        <dbReference type="ARBA" id="ARBA00000085"/>
    </source>
</evidence>
<dbReference type="EC" id="2.7.13.3" evidence="3"/>
<dbReference type="SUPFAM" id="SSF55874">
    <property type="entry name" value="ATPase domain of HSP90 chaperone/DNA topoisomerase II/histidine kinase"/>
    <property type="match status" value="1"/>
</dbReference>
<dbReference type="PANTHER" id="PTHR43047:SF64">
    <property type="entry name" value="HISTIDINE KINASE CONTAINING CHEY-HOMOLOGOUS RECEIVER DOMAIN AND PAS DOMAIN-RELATED"/>
    <property type="match status" value="1"/>
</dbReference>
<dbReference type="SMART" id="SM00388">
    <property type="entry name" value="HisKA"/>
    <property type="match status" value="1"/>
</dbReference>
<dbReference type="InterPro" id="IPR036890">
    <property type="entry name" value="HATPase_C_sf"/>
</dbReference>
<keyword evidence="7" id="KW-0732">Signal</keyword>
<accession>A0A7U4P9S2</accession>
<evidence type="ECO:0000256" key="11">
    <source>
        <dbReference type="ARBA" id="ARBA00023026"/>
    </source>
</evidence>
<keyword evidence="11" id="KW-0843">Virulence</keyword>
<keyword evidence="10" id="KW-0902">Two-component regulatory system</keyword>
<name>A0A7U4P9S2_9BURK</name>
<evidence type="ECO:0000256" key="7">
    <source>
        <dbReference type="ARBA" id="ARBA00022729"/>
    </source>
</evidence>
<keyword evidence="12" id="KW-0472">Membrane</keyword>
<dbReference type="SUPFAM" id="SSF52172">
    <property type="entry name" value="CheY-like"/>
    <property type="match status" value="1"/>
</dbReference>
<evidence type="ECO:0000256" key="6">
    <source>
        <dbReference type="ARBA" id="ARBA00022692"/>
    </source>
</evidence>
<organism evidence="15 16">
    <name type="scientific">Burkholderia humptydooensis</name>
    <dbReference type="NCBI Taxonomy" id="430531"/>
    <lineage>
        <taxon>Bacteria</taxon>
        <taxon>Pseudomonadati</taxon>
        <taxon>Pseudomonadota</taxon>
        <taxon>Betaproteobacteria</taxon>
        <taxon>Burkholderiales</taxon>
        <taxon>Burkholderiaceae</taxon>
        <taxon>Burkholderia</taxon>
        <taxon>pseudomallei group</taxon>
    </lineage>
</organism>
<gene>
    <name evidence="15" type="ORF">I6G56_21560</name>
</gene>
<comment type="catalytic activity">
    <reaction evidence="1">
        <text>ATP + protein L-histidine = ADP + protein N-phospho-L-histidine.</text>
        <dbReference type="EC" id="2.7.13.3"/>
    </reaction>
</comment>
<comment type="subcellular location">
    <subcellularLocation>
        <location evidence="2">Membrane</location>
        <topology evidence="2">Multi-pass membrane protein</topology>
    </subcellularLocation>
</comment>
<dbReference type="Pfam" id="PF00512">
    <property type="entry name" value="HisKA"/>
    <property type="match status" value="1"/>
</dbReference>
<dbReference type="Proteomes" id="UP000594943">
    <property type="component" value="Chromosome 2"/>
</dbReference>
<dbReference type="PROSITE" id="PS50110">
    <property type="entry name" value="RESPONSE_REGULATORY"/>
    <property type="match status" value="1"/>
</dbReference>
<evidence type="ECO:0000256" key="4">
    <source>
        <dbReference type="ARBA" id="ARBA00022553"/>
    </source>
</evidence>
<dbReference type="Gene3D" id="3.40.50.2300">
    <property type="match status" value="1"/>
</dbReference>
<dbReference type="InterPro" id="IPR002293">
    <property type="entry name" value="AA/rel_permease1"/>
</dbReference>
<evidence type="ECO:0000256" key="8">
    <source>
        <dbReference type="ARBA" id="ARBA00022777"/>
    </source>
</evidence>
<dbReference type="CDD" id="cd06225">
    <property type="entry name" value="HAMP"/>
    <property type="match status" value="1"/>
</dbReference>
<dbReference type="RefSeq" id="WP_006027062.1">
    <property type="nucleotide sequence ID" value="NZ_CP013382.1"/>
</dbReference>
<evidence type="ECO:0000313" key="15">
    <source>
        <dbReference type="EMBL" id="QPS47063.1"/>
    </source>
</evidence>
<dbReference type="KEGG" id="bhg:I6G56_21560"/>
<dbReference type="InterPro" id="IPR003594">
    <property type="entry name" value="HATPase_dom"/>
</dbReference>
<protein>
    <recommendedName>
        <fullName evidence="14">Virulence sensor protein BvgS</fullName>
        <ecNumber evidence="3">2.7.13.3</ecNumber>
    </recommendedName>
</protein>
<dbReference type="Gene3D" id="1.20.1740.10">
    <property type="entry name" value="Amino acid/polyamine transporter I"/>
    <property type="match status" value="1"/>
</dbReference>
<dbReference type="InterPro" id="IPR003661">
    <property type="entry name" value="HisK_dim/P_dom"/>
</dbReference>
<comment type="function">
    <text evidence="13">Member of the two-component regulatory system BvgS/BvgA. Phosphorylates BvgA via a four-step phosphorelay in response to environmental signals.</text>
</comment>
<dbReference type="PROSITE" id="PS50885">
    <property type="entry name" value="HAMP"/>
    <property type="match status" value="1"/>
</dbReference>
<keyword evidence="5" id="KW-0808">Transferase</keyword>
<evidence type="ECO:0000256" key="13">
    <source>
        <dbReference type="ARBA" id="ARBA00058004"/>
    </source>
</evidence>
<keyword evidence="4" id="KW-0597">Phosphoprotein</keyword>
<evidence type="ECO:0000256" key="3">
    <source>
        <dbReference type="ARBA" id="ARBA00012438"/>
    </source>
</evidence>
<dbReference type="InterPro" id="IPR004358">
    <property type="entry name" value="Sig_transdc_His_kin-like_C"/>
</dbReference>
<dbReference type="PROSITE" id="PS50109">
    <property type="entry name" value="HIS_KIN"/>
    <property type="match status" value="1"/>
</dbReference>
<dbReference type="Pfam" id="PF13520">
    <property type="entry name" value="AA_permease_2"/>
    <property type="match status" value="1"/>
</dbReference>
<dbReference type="SUPFAM" id="SSF47384">
    <property type="entry name" value="Homodimeric domain of signal transducing histidine kinase"/>
    <property type="match status" value="1"/>
</dbReference>
<dbReference type="GO" id="GO:0000155">
    <property type="term" value="F:phosphorelay sensor kinase activity"/>
    <property type="evidence" value="ECO:0007669"/>
    <property type="project" value="InterPro"/>
</dbReference>
<sequence length="1109" mass="118627">MEATANETPRRHPRTLGWVGTTALAMGGSNQSLFLLAALFAGQGDIPGQGSAAVPLLIVGLLLSYAAAPGWIELVLMSPTRVGGIAAACTEAFRRYGEILSTLAGACYWWGWVPACGLTAIFSATAINEWYLPGVPVTVLACALVAAFTFVNLCGIRWVTRLAIPIATASAGLAFISAIAPVMAGTVDWHRAADFHLTTPFAGHFGELTSLMAGLYLIGFAAPAFEAATCHVGETADQNRNVPRAMLASAAMAGLYFAVLPGVWLGLLGPGPLGQDLGQVLGPSFAPVFGSLAKAAAIWFMMFNMFHGTIQPLAGASRTLAQLSEDGVAPRFLALRNRADVPWCATLVTAGFSLGLLLLGDPVWLLAAANFTYLTSIFLCSVAVWLLRRDAPLAHRPYRAPRGTIGLGLAAAGVWMLSGVLGFEQYGLPTVVCGLAFAYSGAALFAWRKWEDRRRAGLPGIGDTLHFKLTGAMLLVLALDGAGYMLAISQIARKNGPMETALEDIFVAVAMLTVTVGIVLPGMIAHSADELSRAARRLATGTLKDFSNAMSALGRGDLDGAYANFAPDRLRGHGGDELGRMAESFNMLQSEIGIAATGLGDAREGLRRARSELTNANLDLQRAHDSLEERVRQRTRELQEANRAKSIFLANMSHELRTPLNAILGYAQWFRRDAAAGERQVRAASIIKQSGEHLLMLITDILDLAKIEAGKLDLCPGPAGLDGVLSSVMDIIRVKSEEKGLACVLDAASDLPPSVWIDDKRLRQVLLNLLGNAVKFTSRGRVELRVSLLQPADELARVRFEVRDTGVGIAHDRLTSIFDPFEQAGEAQSRAGGTGLGLSISRQLVRLMGGEIEVESEPGAGSRFWFDLELAVVEVAPARAQPAQSITGYQGARRRRLLVVDDIDANRSVLRDTLGALGFDIDEAVNGVEAIHAAENDRPDLILMDICMPVMNGMEATRRIREIPALRDVPIIAVSASATPEDAAAALAAGASMFLPKPVDHDRLLGELGTLLGLQWRHEAPGSNAERAGDTPSIEPMAIPDEGRMAHLYRLALAGNMRAIRLWAEELITAEPQCRVFADRLTEMAKGCRSEAILRLVETYINPAQVTET</sequence>
<reference evidence="15 16" key="1">
    <citation type="submission" date="2020-12" db="EMBL/GenBank/DDBJ databases">
        <title>FDA dAtabase for Regulatory Grade micrObial Sequences (FDA-ARGOS): Supporting development and validation of Infectious Disease Dx tests.</title>
        <authorList>
            <person name="Nelson B."/>
            <person name="Plummer A."/>
            <person name="Tallon L."/>
            <person name="Sadzewicz L."/>
            <person name="Zhao X."/>
            <person name="Boylan J."/>
            <person name="Ott S."/>
            <person name="Bowen H."/>
            <person name="Vavikolanu K."/>
            <person name="Mehta A."/>
            <person name="Aluvathingal J."/>
            <person name="Nadendla S."/>
            <person name="Myers T."/>
            <person name="Yan Y."/>
            <person name="Sichtig H."/>
        </authorList>
    </citation>
    <scope>NUCLEOTIDE SEQUENCE [LARGE SCALE GENOMIC DNA]</scope>
    <source>
        <strain evidence="15 16">FDAARGOS_899</strain>
    </source>
</reference>
<dbReference type="InterPro" id="IPR003660">
    <property type="entry name" value="HAMP_dom"/>
</dbReference>
<dbReference type="CDD" id="cd17546">
    <property type="entry name" value="REC_hyHK_CKI1_RcsC-like"/>
    <property type="match status" value="1"/>
</dbReference>
<dbReference type="FunFam" id="3.30.565.10:FF:000010">
    <property type="entry name" value="Sensor histidine kinase RcsC"/>
    <property type="match status" value="1"/>
</dbReference>
<evidence type="ECO:0000256" key="5">
    <source>
        <dbReference type="ARBA" id="ARBA00022679"/>
    </source>
</evidence>
<dbReference type="PRINTS" id="PR00344">
    <property type="entry name" value="BCTRLSENSOR"/>
</dbReference>
<evidence type="ECO:0000256" key="2">
    <source>
        <dbReference type="ARBA" id="ARBA00004141"/>
    </source>
</evidence>
<keyword evidence="9" id="KW-1133">Transmembrane helix</keyword>
<dbReference type="GO" id="GO:0016020">
    <property type="term" value="C:membrane"/>
    <property type="evidence" value="ECO:0007669"/>
    <property type="project" value="UniProtKB-SubCell"/>
</dbReference>
<evidence type="ECO:0000313" key="16">
    <source>
        <dbReference type="Proteomes" id="UP000594943"/>
    </source>
</evidence>
<dbReference type="Pfam" id="PF00672">
    <property type="entry name" value="HAMP"/>
    <property type="match status" value="1"/>
</dbReference>
<evidence type="ECO:0000256" key="9">
    <source>
        <dbReference type="ARBA" id="ARBA00022989"/>
    </source>
</evidence>
<accession>A0A7T2U7G3</accession>
<keyword evidence="8" id="KW-0418">Kinase</keyword>
<evidence type="ECO:0000256" key="10">
    <source>
        <dbReference type="ARBA" id="ARBA00023012"/>
    </source>
</evidence>
<dbReference type="InterPro" id="IPR036097">
    <property type="entry name" value="HisK_dim/P_sf"/>
</dbReference>
<dbReference type="AlphaFoldDB" id="A0A7U4P9S2"/>
<dbReference type="CDD" id="cd00082">
    <property type="entry name" value="HisKA"/>
    <property type="match status" value="1"/>
</dbReference>
<dbReference type="Pfam" id="PF02518">
    <property type="entry name" value="HATPase_c"/>
    <property type="match status" value="1"/>
</dbReference>
<dbReference type="InterPro" id="IPR001789">
    <property type="entry name" value="Sig_transdc_resp-reg_receiver"/>
</dbReference>
<dbReference type="Pfam" id="PF00072">
    <property type="entry name" value="Response_reg"/>
    <property type="match status" value="1"/>
</dbReference>
<dbReference type="Gene3D" id="3.30.565.10">
    <property type="entry name" value="Histidine kinase-like ATPase, C-terminal domain"/>
    <property type="match status" value="1"/>
</dbReference>
<evidence type="ECO:0000256" key="12">
    <source>
        <dbReference type="ARBA" id="ARBA00023136"/>
    </source>
</evidence>
<dbReference type="SMART" id="SM00448">
    <property type="entry name" value="REC"/>
    <property type="match status" value="1"/>
</dbReference>
<evidence type="ECO:0000256" key="14">
    <source>
        <dbReference type="ARBA" id="ARBA00070152"/>
    </source>
</evidence>
<keyword evidence="6" id="KW-0812">Transmembrane</keyword>
<dbReference type="GO" id="GO:0022857">
    <property type="term" value="F:transmembrane transporter activity"/>
    <property type="evidence" value="ECO:0007669"/>
    <property type="project" value="InterPro"/>
</dbReference>
<dbReference type="EMBL" id="CP065687">
    <property type="protein sequence ID" value="QPS47063.1"/>
    <property type="molecule type" value="Genomic_DNA"/>
</dbReference>
<dbReference type="Gene3D" id="1.10.287.130">
    <property type="match status" value="1"/>
</dbReference>
<dbReference type="PANTHER" id="PTHR43047">
    <property type="entry name" value="TWO-COMPONENT HISTIDINE PROTEIN KINASE"/>
    <property type="match status" value="1"/>
</dbReference>
<dbReference type="SMART" id="SM00387">
    <property type="entry name" value="HATPase_c"/>
    <property type="match status" value="1"/>
</dbReference>
<dbReference type="InterPro" id="IPR005467">
    <property type="entry name" value="His_kinase_dom"/>
</dbReference>
<proteinExistence type="predicted"/>